<dbReference type="Proteomes" id="UP001241377">
    <property type="component" value="Unassembled WGS sequence"/>
</dbReference>
<dbReference type="EMBL" id="JASBWR010000067">
    <property type="protein sequence ID" value="KAJ9099997.1"/>
    <property type="molecule type" value="Genomic_DNA"/>
</dbReference>
<sequence length="126" mass="14143">MDQLSPSIHLLTVAAFAIARYLISYFGLNRDIALPPVPHERHLSGVAEIVLFNLDFGFKVSATIFQINMNRKCPHLLVDITVVGKRNPTYSFNAMDCLTAVIELYTTYQAFTLPSVKQGPVEEEEE</sequence>
<reference evidence="1" key="1">
    <citation type="submission" date="2023-04" db="EMBL/GenBank/DDBJ databases">
        <title>Draft Genome sequencing of Naganishia species isolated from polar environments using Oxford Nanopore Technology.</title>
        <authorList>
            <person name="Leo P."/>
            <person name="Venkateswaran K."/>
        </authorList>
    </citation>
    <scope>NUCLEOTIDE SEQUENCE</scope>
    <source>
        <strain evidence="1">MNA-CCFEE 5261</strain>
    </source>
</reference>
<organism evidence="1 2">
    <name type="scientific">Naganishia cerealis</name>
    <dbReference type="NCBI Taxonomy" id="610337"/>
    <lineage>
        <taxon>Eukaryota</taxon>
        <taxon>Fungi</taxon>
        <taxon>Dikarya</taxon>
        <taxon>Basidiomycota</taxon>
        <taxon>Agaricomycotina</taxon>
        <taxon>Tremellomycetes</taxon>
        <taxon>Filobasidiales</taxon>
        <taxon>Filobasidiaceae</taxon>
        <taxon>Naganishia</taxon>
    </lineage>
</organism>
<proteinExistence type="predicted"/>
<keyword evidence="2" id="KW-1185">Reference proteome</keyword>
<comment type="caution">
    <text evidence="1">The sequence shown here is derived from an EMBL/GenBank/DDBJ whole genome shotgun (WGS) entry which is preliminary data.</text>
</comment>
<evidence type="ECO:0000313" key="1">
    <source>
        <dbReference type="EMBL" id="KAJ9099997.1"/>
    </source>
</evidence>
<name>A0ACC2VL37_9TREE</name>
<evidence type="ECO:0000313" key="2">
    <source>
        <dbReference type="Proteomes" id="UP001241377"/>
    </source>
</evidence>
<protein>
    <submittedName>
        <fullName evidence="1">Uncharacterized protein</fullName>
    </submittedName>
</protein>
<gene>
    <name evidence="1" type="ORF">QFC19_005814</name>
</gene>
<accession>A0ACC2VL37</accession>